<dbReference type="SUPFAM" id="SSF53383">
    <property type="entry name" value="PLP-dependent transferases"/>
    <property type="match status" value="1"/>
</dbReference>
<evidence type="ECO:0000313" key="6">
    <source>
        <dbReference type="EMBL" id="CAH0398357.1"/>
    </source>
</evidence>
<evidence type="ECO:0000256" key="4">
    <source>
        <dbReference type="PIRNR" id="PIRNR000524"/>
    </source>
</evidence>
<comment type="catalytic activity">
    <reaction evidence="4">
        <text>glyoxylate + L-alanine = glycine + pyruvate</text>
        <dbReference type="Rhea" id="RHEA:24248"/>
        <dbReference type="ChEBI" id="CHEBI:15361"/>
        <dbReference type="ChEBI" id="CHEBI:36655"/>
        <dbReference type="ChEBI" id="CHEBI:57305"/>
        <dbReference type="ChEBI" id="CHEBI:57972"/>
        <dbReference type="EC" id="2.6.1.44"/>
    </reaction>
</comment>
<dbReference type="InterPro" id="IPR015424">
    <property type="entry name" value="PyrdxlP-dep_Trfase"/>
</dbReference>
<keyword evidence="3 4" id="KW-0663">Pyridoxal phosphate</keyword>
<sequence length="385" mass="42695">MNLTVPAPNITDRQFVKPLLCGPGPCDLLPSVVEALTRPTLSPICDELFNVLDDIRTGIQYMFQTRSNTVLAVSGSGHLGMETVITNLVEPNETLLIASRGIWDERALLIAKRRGIKTVVTKVPYTDTFSFDHLEAMLKKVRPTALFITHGDSSTGSMQKIEGLGKLCHKYGALLLVDTVVSISGVPFLMDEWEVDGVYTSTQKALSGPAGISPVAFSARAEEKINKRKSETPFYYDIKLLAVQWNCYGTKKYHHTLSSPLLWALRCCLQELAKETLPVSWERHATVTAHFLKRLQELPVQLLIPKPEDRLATVTTVVLPRGYDYMEFVKYMREKHNILIFAGLGPTEGKALRIGIMGCNSSFKVADAIVDGMADTLRALKKSSL</sequence>
<reference evidence="6" key="1">
    <citation type="submission" date="2021-12" db="EMBL/GenBank/DDBJ databases">
        <authorList>
            <person name="King R."/>
        </authorList>
    </citation>
    <scope>NUCLEOTIDE SEQUENCE</scope>
</reference>
<evidence type="ECO:0000313" key="7">
    <source>
        <dbReference type="Proteomes" id="UP001153292"/>
    </source>
</evidence>
<dbReference type="Gene3D" id="3.90.1150.10">
    <property type="entry name" value="Aspartate Aminotransferase, domain 1"/>
    <property type="match status" value="1"/>
</dbReference>
<dbReference type="Gene3D" id="3.40.640.10">
    <property type="entry name" value="Type I PLP-dependent aspartate aminotransferase-like (Major domain)"/>
    <property type="match status" value="1"/>
</dbReference>
<accession>A0ABN8AY53</accession>
<comment type="similarity">
    <text evidence="2 4">Belongs to the class-V pyridoxal-phosphate-dependent aminotransferase family.</text>
</comment>
<dbReference type="InterPro" id="IPR015421">
    <property type="entry name" value="PyrdxlP-dep_Trfase_major"/>
</dbReference>
<dbReference type="InterPro" id="IPR015422">
    <property type="entry name" value="PyrdxlP-dep_Trfase_small"/>
</dbReference>
<evidence type="ECO:0000256" key="3">
    <source>
        <dbReference type="ARBA" id="ARBA00022898"/>
    </source>
</evidence>
<dbReference type="PANTHER" id="PTHR21152:SF40">
    <property type="entry name" value="ALANINE--GLYOXYLATE AMINOTRANSFERASE"/>
    <property type="match status" value="1"/>
</dbReference>
<dbReference type="EMBL" id="OU963904">
    <property type="protein sequence ID" value="CAH0398357.1"/>
    <property type="molecule type" value="Genomic_DNA"/>
</dbReference>
<evidence type="ECO:0000256" key="2">
    <source>
        <dbReference type="ARBA" id="ARBA00009236"/>
    </source>
</evidence>
<proteinExistence type="inferred from homology"/>
<evidence type="ECO:0000256" key="1">
    <source>
        <dbReference type="ARBA" id="ARBA00001933"/>
    </source>
</evidence>
<dbReference type="InterPro" id="IPR000192">
    <property type="entry name" value="Aminotrans_V_dom"/>
</dbReference>
<dbReference type="Proteomes" id="UP001153292">
    <property type="component" value="Chromosome 11"/>
</dbReference>
<dbReference type="Pfam" id="PF00266">
    <property type="entry name" value="Aminotran_5"/>
    <property type="match status" value="1"/>
</dbReference>
<evidence type="ECO:0000259" key="5">
    <source>
        <dbReference type="Pfam" id="PF00266"/>
    </source>
</evidence>
<comment type="cofactor">
    <cofactor evidence="1 4">
        <name>pyridoxal 5'-phosphate</name>
        <dbReference type="ChEBI" id="CHEBI:597326"/>
    </cofactor>
</comment>
<dbReference type="InterPro" id="IPR024169">
    <property type="entry name" value="SP_NH2Trfase/AEP_transaminase"/>
</dbReference>
<feature type="domain" description="Aminotransferase class V" evidence="5">
    <location>
        <begin position="50"/>
        <end position="344"/>
    </location>
</feature>
<dbReference type="PANTHER" id="PTHR21152">
    <property type="entry name" value="AMINOTRANSFERASE CLASS V"/>
    <property type="match status" value="1"/>
</dbReference>
<organism evidence="6 7">
    <name type="scientific">Chilo suppressalis</name>
    <name type="common">Asiatic rice borer moth</name>
    <dbReference type="NCBI Taxonomy" id="168631"/>
    <lineage>
        <taxon>Eukaryota</taxon>
        <taxon>Metazoa</taxon>
        <taxon>Ecdysozoa</taxon>
        <taxon>Arthropoda</taxon>
        <taxon>Hexapoda</taxon>
        <taxon>Insecta</taxon>
        <taxon>Pterygota</taxon>
        <taxon>Neoptera</taxon>
        <taxon>Endopterygota</taxon>
        <taxon>Lepidoptera</taxon>
        <taxon>Glossata</taxon>
        <taxon>Ditrysia</taxon>
        <taxon>Pyraloidea</taxon>
        <taxon>Crambidae</taxon>
        <taxon>Crambinae</taxon>
        <taxon>Chilo</taxon>
    </lineage>
</organism>
<gene>
    <name evidence="6" type="ORF">CHILSU_LOCUS1476</name>
</gene>
<keyword evidence="7" id="KW-1185">Reference proteome</keyword>
<protein>
    <recommendedName>
        <fullName evidence="4">Alanine--glyoxylate aminotransferase</fullName>
        <ecNumber evidence="4">2.6.1.44</ecNumber>
    </recommendedName>
</protein>
<name>A0ABN8AY53_CHISP</name>
<dbReference type="EC" id="2.6.1.44" evidence="4"/>
<dbReference type="PIRSF" id="PIRSF000524">
    <property type="entry name" value="SPT"/>
    <property type="match status" value="1"/>
</dbReference>